<feature type="domain" description="DUF1541" evidence="3">
    <location>
        <begin position="133"/>
        <end position="181"/>
    </location>
</feature>
<keyword evidence="5" id="KW-1185">Reference proteome</keyword>
<dbReference type="Pfam" id="PF07563">
    <property type="entry name" value="DUF1541"/>
    <property type="match status" value="2"/>
</dbReference>
<evidence type="ECO:0000259" key="3">
    <source>
        <dbReference type="Pfam" id="PF07563"/>
    </source>
</evidence>
<dbReference type="EMBL" id="JAVDXZ010000001">
    <property type="protein sequence ID" value="MDR7330649.1"/>
    <property type="molecule type" value="Genomic_DNA"/>
</dbReference>
<name>A0ABU2A0D2_9CORY</name>
<dbReference type="PROSITE" id="PS51257">
    <property type="entry name" value="PROKAR_LIPOPROTEIN"/>
    <property type="match status" value="1"/>
</dbReference>
<evidence type="ECO:0000256" key="1">
    <source>
        <dbReference type="SAM" id="MobiDB-lite"/>
    </source>
</evidence>
<reference evidence="4" key="1">
    <citation type="submission" date="2023-07" db="EMBL/GenBank/DDBJ databases">
        <title>Sequencing the genomes of 1000 actinobacteria strains.</title>
        <authorList>
            <person name="Klenk H.-P."/>
        </authorList>
    </citation>
    <scope>NUCLEOTIDE SEQUENCE</scope>
    <source>
        <strain evidence="4">DSM 107476</strain>
    </source>
</reference>
<feature type="compositionally biased region" description="Low complexity" evidence="1">
    <location>
        <begin position="21"/>
        <end position="37"/>
    </location>
</feature>
<feature type="region of interest" description="Disordered" evidence="1">
    <location>
        <begin position="21"/>
        <end position="62"/>
    </location>
</feature>
<gene>
    <name evidence="4" type="ORF">J2S39_002325</name>
</gene>
<dbReference type="InterPro" id="IPR011438">
    <property type="entry name" value="DUF1541"/>
</dbReference>
<evidence type="ECO:0000313" key="4">
    <source>
        <dbReference type="EMBL" id="MDR7330649.1"/>
    </source>
</evidence>
<dbReference type="Proteomes" id="UP001180840">
    <property type="component" value="Unassembled WGS sequence"/>
</dbReference>
<accession>A0ABU2A0D2</accession>
<organism evidence="4 5">
    <name type="scientific">Corynebacterium guangdongense</name>
    <dbReference type="NCBI Taxonomy" id="1783348"/>
    <lineage>
        <taxon>Bacteria</taxon>
        <taxon>Bacillati</taxon>
        <taxon>Actinomycetota</taxon>
        <taxon>Actinomycetes</taxon>
        <taxon>Mycobacteriales</taxon>
        <taxon>Corynebacteriaceae</taxon>
        <taxon>Corynebacterium</taxon>
    </lineage>
</organism>
<evidence type="ECO:0000256" key="2">
    <source>
        <dbReference type="SAM" id="SignalP"/>
    </source>
</evidence>
<protein>
    <recommendedName>
        <fullName evidence="3">DUF1541 domain-containing protein</fullName>
    </recommendedName>
</protein>
<keyword evidence="2" id="KW-0732">Signal</keyword>
<dbReference type="Gene3D" id="2.30.30.1210">
    <property type="entry name" value="Domain of unknown function DUF1541"/>
    <property type="match status" value="1"/>
</dbReference>
<evidence type="ECO:0000313" key="5">
    <source>
        <dbReference type="Proteomes" id="UP001180840"/>
    </source>
</evidence>
<feature type="signal peptide" evidence="2">
    <location>
        <begin position="1"/>
        <end position="17"/>
    </location>
</feature>
<proteinExistence type="predicted"/>
<sequence>MKRLLTAITLTSALALAACADTTESTESSPTLTTAEAESADNGHGDHPADGGPAPAGIVEAEDPTYPVGTKVILNADHMSGMEGAEATIAGAFDTTTYSVSYTPTDGGEPVTDHKWVVHEELEDPGEAPLAEGSTVVLDADHMSGMDGAEATIDSATEETVYMVDFSADGMEMTNHKWVVESEISPAE</sequence>
<comment type="caution">
    <text evidence="4">The sequence shown here is derived from an EMBL/GenBank/DDBJ whole genome shotgun (WGS) entry which is preliminary data.</text>
</comment>
<feature type="chain" id="PRO_5045960644" description="DUF1541 domain-containing protein" evidence="2">
    <location>
        <begin position="18"/>
        <end position="188"/>
    </location>
</feature>
<dbReference type="RefSeq" id="WP_290196543.1">
    <property type="nucleotide sequence ID" value="NZ_CP047654.1"/>
</dbReference>
<feature type="domain" description="DUF1541" evidence="3">
    <location>
        <begin position="68"/>
        <end position="119"/>
    </location>
</feature>